<evidence type="ECO:0000313" key="2">
    <source>
        <dbReference type="EMBL" id="BAC99399.1"/>
    </source>
</evidence>
<feature type="region of interest" description="Disordered" evidence="1">
    <location>
        <begin position="1"/>
        <end position="29"/>
    </location>
</feature>
<dbReference type="EMBL" id="AP003936">
    <property type="protein sequence ID" value="BAC99399.1"/>
    <property type="molecule type" value="Genomic_DNA"/>
</dbReference>
<accession>Q6ZCX7</accession>
<evidence type="ECO:0000313" key="3">
    <source>
        <dbReference type="EMBL" id="BAC99528.1"/>
    </source>
</evidence>
<proteinExistence type="predicted"/>
<evidence type="ECO:0000256" key="1">
    <source>
        <dbReference type="SAM" id="MobiDB-lite"/>
    </source>
</evidence>
<gene>
    <name evidence="2" type="ORF">OJ1003_E05.1</name>
    <name evidence="3" type="ORF">P0026A08.27</name>
</gene>
<dbReference type="AlphaFoldDB" id="Q6ZCX7"/>
<reference evidence="4" key="3">
    <citation type="journal article" date="2005" name="Nature">
        <title>The map-based sequence of the rice genome.</title>
        <authorList>
            <consortium name="International rice genome sequencing project (IRGSP)"/>
            <person name="Matsumoto T."/>
            <person name="Wu J."/>
            <person name="Kanamori H."/>
            <person name="Katayose Y."/>
            <person name="Fujisawa M."/>
            <person name="Namiki N."/>
            <person name="Mizuno H."/>
            <person name="Yamamoto K."/>
            <person name="Antonio B.A."/>
            <person name="Baba T."/>
            <person name="Sakata K."/>
            <person name="Nagamura Y."/>
            <person name="Aoki H."/>
            <person name="Arikawa K."/>
            <person name="Arita K."/>
            <person name="Bito T."/>
            <person name="Chiden Y."/>
            <person name="Fujitsuka N."/>
            <person name="Fukunaka R."/>
            <person name="Hamada M."/>
            <person name="Harada C."/>
            <person name="Hayashi A."/>
            <person name="Hijishita S."/>
            <person name="Honda M."/>
            <person name="Hosokawa S."/>
            <person name="Ichikawa Y."/>
            <person name="Idonuma A."/>
            <person name="Iijima M."/>
            <person name="Ikeda M."/>
            <person name="Ikeno M."/>
            <person name="Ito K."/>
            <person name="Ito S."/>
            <person name="Ito T."/>
            <person name="Ito Y."/>
            <person name="Ito Y."/>
            <person name="Iwabuchi A."/>
            <person name="Kamiya K."/>
            <person name="Karasawa W."/>
            <person name="Kurita K."/>
            <person name="Katagiri S."/>
            <person name="Kikuta A."/>
            <person name="Kobayashi H."/>
            <person name="Kobayashi N."/>
            <person name="Machita K."/>
            <person name="Maehara T."/>
            <person name="Masukawa M."/>
            <person name="Mizubayashi T."/>
            <person name="Mukai Y."/>
            <person name="Nagasaki H."/>
            <person name="Nagata Y."/>
            <person name="Naito S."/>
            <person name="Nakashima M."/>
            <person name="Nakama Y."/>
            <person name="Nakamichi Y."/>
            <person name="Nakamura M."/>
            <person name="Meguro A."/>
            <person name="Negishi M."/>
            <person name="Ohta I."/>
            <person name="Ohta T."/>
            <person name="Okamoto M."/>
            <person name="Ono N."/>
            <person name="Saji S."/>
            <person name="Sakaguchi M."/>
            <person name="Sakai K."/>
            <person name="Shibata M."/>
            <person name="Shimokawa T."/>
            <person name="Song J."/>
            <person name="Takazaki Y."/>
            <person name="Terasawa K."/>
            <person name="Tsugane M."/>
            <person name="Tsuji K."/>
            <person name="Ueda S."/>
            <person name="Waki K."/>
            <person name="Yamagata H."/>
            <person name="Yamamoto M."/>
            <person name="Yamamoto S."/>
            <person name="Yamane H."/>
            <person name="Yoshiki S."/>
            <person name="Yoshihara R."/>
            <person name="Yukawa K."/>
            <person name="Zhong H."/>
            <person name="Yano M."/>
            <person name="Yuan Q."/>
            <person name="Ouyang S."/>
            <person name="Liu J."/>
            <person name="Jones K.M."/>
            <person name="Gansberger K."/>
            <person name="Moffat K."/>
            <person name="Hill J."/>
            <person name="Bera J."/>
            <person name="Fadrosh D."/>
            <person name="Jin S."/>
            <person name="Johri S."/>
            <person name="Kim M."/>
            <person name="Overton L."/>
            <person name="Reardon M."/>
            <person name="Tsitrin T."/>
            <person name="Vuong H."/>
            <person name="Weaver B."/>
            <person name="Ciecko A."/>
            <person name="Tallon L."/>
            <person name="Jackson J."/>
            <person name="Pai G."/>
            <person name="Aken S.V."/>
            <person name="Utterback T."/>
            <person name="Reidmuller S."/>
            <person name="Feldblyum T."/>
            <person name="Hsiao J."/>
            <person name="Zismann V."/>
            <person name="Iobst S."/>
            <person name="de Vazeille A.R."/>
            <person name="Buell C.R."/>
            <person name="Ying K."/>
            <person name="Li Y."/>
            <person name="Lu T."/>
            <person name="Huang Y."/>
            <person name="Zhao Q."/>
            <person name="Feng Q."/>
            <person name="Zhang L."/>
            <person name="Zhu J."/>
            <person name="Weng Q."/>
            <person name="Mu J."/>
            <person name="Lu Y."/>
            <person name="Fan D."/>
            <person name="Liu Y."/>
            <person name="Guan J."/>
            <person name="Zhang Y."/>
            <person name="Yu S."/>
            <person name="Liu X."/>
            <person name="Zhang Y."/>
            <person name="Hong G."/>
            <person name="Han B."/>
            <person name="Choisne N."/>
            <person name="Demange N."/>
            <person name="Orjeda G."/>
            <person name="Samain S."/>
            <person name="Cattolico L."/>
            <person name="Pelletier E."/>
            <person name="Couloux A."/>
            <person name="Segurens B."/>
            <person name="Wincker P."/>
            <person name="D'Hont A."/>
            <person name="Scarpelli C."/>
            <person name="Weissenbach J."/>
            <person name="Salanoubat M."/>
            <person name="Quetier F."/>
            <person name="Yu Y."/>
            <person name="Kim H.R."/>
            <person name="Rambo T."/>
            <person name="Currie J."/>
            <person name="Collura K."/>
            <person name="Luo M."/>
            <person name="Yang T."/>
            <person name="Ammiraju J.S.S."/>
            <person name="Engler F."/>
            <person name="Soderlund C."/>
            <person name="Wing R.A."/>
            <person name="Palmer L.E."/>
            <person name="de la Bastide M."/>
            <person name="Spiegel L."/>
            <person name="Nascimento L."/>
            <person name="Zutavern T."/>
            <person name="O'Shaughnessy A."/>
            <person name="Dike S."/>
            <person name="Dedhia N."/>
            <person name="Preston R."/>
            <person name="Balija V."/>
            <person name="McCombie W.R."/>
            <person name="Chow T."/>
            <person name="Chen H."/>
            <person name="Chung M."/>
            <person name="Chen C."/>
            <person name="Shaw J."/>
            <person name="Wu H."/>
            <person name="Hsiao K."/>
            <person name="Chao Y."/>
            <person name="Chu M."/>
            <person name="Cheng C."/>
            <person name="Hour A."/>
            <person name="Lee P."/>
            <person name="Lin S."/>
            <person name="Lin Y."/>
            <person name="Liou J."/>
            <person name="Liu S."/>
            <person name="Hsing Y."/>
            <person name="Raghuvanshi S."/>
            <person name="Mohanty A."/>
            <person name="Bharti A.K."/>
            <person name="Gaur A."/>
            <person name="Gupta V."/>
            <person name="Kumar D."/>
            <person name="Ravi V."/>
            <person name="Vij S."/>
            <person name="Kapur A."/>
            <person name="Khurana P."/>
            <person name="Khurana P."/>
            <person name="Khurana J.P."/>
            <person name="Tyagi A.K."/>
            <person name="Gaikwad K."/>
            <person name="Singh A."/>
            <person name="Dalal V."/>
            <person name="Srivastava S."/>
            <person name="Dixit A."/>
            <person name="Pal A.K."/>
            <person name="Ghazi I.A."/>
            <person name="Yadav M."/>
            <person name="Pandit A."/>
            <person name="Bhargava A."/>
            <person name="Sureshbabu K."/>
            <person name="Batra K."/>
            <person name="Sharma T.R."/>
            <person name="Mohapatra T."/>
            <person name="Singh N.K."/>
            <person name="Messing J."/>
            <person name="Nelson A.B."/>
            <person name="Fuks G."/>
            <person name="Kavchok S."/>
            <person name="Keizer G."/>
            <person name="Linton E."/>
            <person name="Llaca V."/>
            <person name="Song R."/>
            <person name="Tanyolac B."/>
            <person name="Young S."/>
            <person name="Ho-Il K."/>
            <person name="Hahn J.H."/>
            <person name="Sangsakoo G."/>
            <person name="Vanavichit A."/>
            <person name="de Mattos Luiz.A.T."/>
            <person name="Zimmer P.D."/>
            <person name="Malone G."/>
            <person name="Dellagostin O."/>
            <person name="de Oliveira A.C."/>
            <person name="Bevan M."/>
            <person name="Bancroft I."/>
            <person name="Minx P."/>
            <person name="Cordum H."/>
            <person name="Wilson R."/>
            <person name="Cheng Z."/>
            <person name="Jin W."/>
            <person name="Jiang J."/>
            <person name="Leong S.A."/>
            <person name="Iwama H."/>
            <person name="Gojobori T."/>
            <person name="Itoh T."/>
            <person name="Niimura Y."/>
            <person name="Fujii Y."/>
            <person name="Habara T."/>
            <person name="Sakai H."/>
            <person name="Sato Y."/>
            <person name="Wilson G."/>
            <person name="Kumar K."/>
            <person name="McCouch S."/>
            <person name="Juretic N."/>
            <person name="Hoen D."/>
            <person name="Wright S."/>
            <person name="Bruskiewich R."/>
            <person name="Bureau T."/>
            <person name="Miyao A."/>
            <person name="Hirochika H."/>
            <person name="Nishikawa T."/>
            <person name="Kadowaki K."/>
            <person name="Sugiura M."/>
            <person name="Burr B."/>
            <person name="Sasaki T."/>
        </authorList>
    </citation>
    <scope>NUCLEOTIDE SEQUENCE [LARGE SCALE GENOMIC DNA]</scope>
    <source>
        <strain evidence="4">cv. Nipponbare</strain>
    </source>
</reference>
<dbReference type="Proteomes" id="UP000000763">
    <property type="component" value="Chromosome 8"/>
</dbReference>
<dbReference type="EMBL" id="AP004556">
    <property type="protein sequence ID" value="BAC99528.1"/>
    <property type="molecule type" value="Genomic_DNA"/>
</dbReference>
<sequence>MERWRKGSIDGWSDSDEAASHLSPGFGWRGSRTMAAAATEGATICPKEMRPPAAIAAKGAGDRR</sequence>
<organism evidence="3 4">
    <name type="scientific">Oryza sativa subsp. japonica</name>
    <name type="common">Rice</name>
    <dbReference type="NCBI Taxonomy" id="39947"/>
    <lineage>
        <taxon>Eukaryota</taxon>
        <taxon>Viridiplantae</taxon>
        <taxon>Streptophyta</taxon>
        <taxon>Embryophyta</taxon>
        <taxon>Tracheophyta</taxon>
        <taxon>Spermatophyta</taxon>
        <taxon>Magnoliopsida</taxon>
        <taxon>Liliopsida</taxon>
        <taxon>Poales</taxon>
        <taxon>Poaceae</taxon>
        <taxon>BOP clade</taxon>
        <taxon>Oryzoideae</taxon>
        <taxon>Oryzeae</taxon>
        <taxon>Oryzinae</taxon>
        <taxon>Oryza</taxon>
        <taxon>Oryza sativa</taxon>
    </lineage>
</organism>
<evidence type="ECO:0000313" key="4">
    <source>
        <dbReference type="Proteomes" id="UP000000763"/>
    </source>
</evidence>
<protein>
    <submittedName>
        <fullName evidence="3">Uncharacterized protein</fullName>
    </submittedName>
</protein>
<reference evidence="4" key="4">
    <citation type="journal article" date="2008" name="Nucleic Acids Res.">
        <title>The rice annotation project database (RAP-DB): 2008 update.</title>
        <authorList>
            <consortium name="The rice annotation project (RAP)"/>
        </authorList>
    </citation>
    <scope>GENOME REANNOTATION</scope>
    <source>
        <strain evidence="4">cv. Nipponbare</strain>
    </source>
</reference>
<reference evidence="2" key="1">
    <citation type="submission" date="2001-07" db="EMBL/GenBank/DDBJ databases">
        <title>Oryza sativa nipponbare(GA3) genomic DNA, chromosome 8, BAC clone:OJ1003_E05.</title>
        <authorList>
            <person name="Sasaki T."/>
            <person name="Matsumoto T."/>
            <person name="Yamamoto K."/>
        </authorList>
    </citation>
    <scope>NUCLEOTIDE SEQUENCE</scope>
</reference>
<reference evidence="3" key="2">
    <citation type="submission" date="2001-12" db="EMBL/GenBank/DDBJ databases">
        <title>Oryza sativa nipponbare(GA3) genomic DNA, chromosome 8, PAC clone:P0026A08.</title>
        <authorList>
            <person name="Sasaki T."/>
            <person name="Matsumoto T."/>
            <person name="Yamamoto K."/>
        </authorList>
    </citation>
    <scope>NUCLEOTIDE SEQUENCE</scope>
</reference>
<name>Q6ZCX7_ORYSJ</name>